<dbReference type="PROSITE" id="PS00674">
    <property type="entry name" value="AAA"/>
    <property type="match status" value="1"/>
</dbReference>
<dbReference type="Pfam" id="PF00004">
    <property type="entry name" value="AAA"/>
    <property type="match status" value="1"/>
</dbReference>
<gene>
    <name evidence="8" type="ORF">R1flu_027319</name>
</gene>
<dbReference type="AlphaFoldDB" id="A0ABD1XLE2"/>
<evidence type="ECO:0000313" key="9">
    <source>
        <dbReference type="Proteomes" id="UP001605036"/>
    </source>
</evidence>
<dbReference type="Pfam" id="PF01434">
    <property type="entry name" value="Peptidase_M41"/>
    <property type="match status" value="1"/>
</dbReference>
<protein>
    <recommendedName>
        <fullName evidence="7">AAA+ ATPase domain-containing protein</fullName>
    </recommendedName>
</protein>
<keyword evidence="4" id="KW-0547">Nucleotide-binding</keyword>
<feature type="domain" description="AAA+ ATPase" evidence="7">
    <location>
        <begin position="400"/>
        <end position="541"/>
    </location>
</feature>
<sequence length="903" mass="102069">MGTQAVQMRSCTPVFNGCCDVVGRSSSYPLGSRLAFWSSFRTLSSGGDLWKSASLQQGKETLRHHRGNLERIVHARAQNAGLSTEDQGGRDKMAWIGGIFSKGDSEEQKKKADESARKMFQEFKAQQIKEVEEQVKLEKQATIQLEREHIQATMWNKILLQMQGKLKGTMWDPEDSHPIPFSEFSRLLDEERVNFLEYAEFGKDVAVVIPYYKEDESLTVQLDSTSDEISALEQEMFGKQEGFFGKDREIVYRRHPVDQMPADGWGEIWTKLHTQLYHVEIRQPNSLPAQLYPTMETAVVWGMRVALAFVCYRWIDKKLLPWYRLPDPEDRPVVRRPKLSIDNLELGSLGQSRARFISAEESTGVTFDDFAGQEYVKRELEEVVKILKDSERFEELGIYCPKGVLLYGPPGTGKTLLAKAIAGEAGVPFFSASGSEFVEMFVGVAAARVRDLFARARQFAPSIVFIDEIDAIGAKRGGPDIGGGGVEREQGLIQILTELDGFQSSNAKVLVVGATNRLDMLDPALLRKGRFDKTISVGLPTEEGRLAILRVHARNKAFKSEKEKEELLWEIAQQTYDFSGAELQNVLNEAAILAARKDKDMVERAELSEALKRQEGTFATGMEDAVDTSGEARIRIAYREAAIAVLECYFPNSWRPFTKTNIRNMDTYPNMEYAEPQNRVFSRKADMVNHIVRACAPRIVEEQIFGKDHLSWISGSALGEAGVLADYMILRTGMTALGKVYYRTQQDLMIHLGPKVVAIRDEYMRWAVEKCHSVLREYRSALETIAELLLEKEEITAAEIWDIFKKTPRILQPEVRPVDEYAALVDTGRWGVQGLSLCGRATFRPGNLGYVTFGAPRPQQLKVINDETWKMVDKLREGSMKRIAEKFEDKEEVGTVISPQQFL</sequence>
<dbReference type="Gene3D" id="1.10.8.60">
    <property type="match status" value="1"/>
</dbReference>
<organism evidence="8 9">
    <name type="scientific">Riccia fluitans</name>
    <dbReference type="NCBI Taxonomy" id="41844"/>
    <lineage>
        <taxon>Eukaryota</taxon>
        <taxon>Viridiplantae</taxon>
        <taxon>Streptophyta</taxon>
        <taxon>Embryophyta</taxon>
        <taxon>Marchantiophyta</taxon>
        <taxon>Marchantiopsida</taxon>
        <taxon>Marchantiidae</taxon>
        <taxon>Marchantiales</taxon>
        <taxon>Ricciaceae</taxon>
        <taxon>Riccia</taxon>
    </lineage>
</organism>
<evidence type="ECO:0000256" key="5">
    <source>
        <dbReference type="ARBA" id="ARBA00022801"/>
    </source>
</evidence>
<reference evidence="8 9" key="1">
    <citation type="submission" date="2024-09" db="EMBL/GenBank/DDBJ databases">
        <title>Chromosome-scale assembly of Riccia fluitans.</title>
        <authorList>
            <person name="Paukszto L."/>
            <person name="Sawicki J."/>
            <person name="Karawczyk K."/>
            <person name="Piernik-Szablinska J."/>
            <person name="Szczecinska M."/>
            <person name="Mazdziarz M."/>
        </authorList>
    </citation>
    <scope>NUCLEOTIDE SEQUENCE [LARGE SCALE GENOMIC DNA]</scope>
    <source>
        <strain evidence="8">Rf_01</strain>
        <tissue evidence="8">Aerial parts of the thallus</tissue>
    </source>
</reference>
<name>A0ABD1XLE2_9MARC</name>
<dbReference type="InterPro" id="IPR003960">
    <property type="entry name" value="ATPase_AAA_CS"/>
</dbReference>
<keyword evidence="5" id="KW-0378">Hydrolase</keyword>
<evidence type="ECO:0000256" key="3">
    <source>
        <dbReference type="ARBA" id="ARBA00022670"/>
    </source>
</evidence>
<dbReference type="PANTHER" id="PTHR23076">
    <property type="entry name" value="METALLOPROTEASE M41 FTSH"/>
    <property type="match status" value="1"/>
</dbReference>
<dbReference type="Pfam" id="PF17862">
    <property type="entry name" value="AAA_lid_3"/>
    <property type="match status" value="1"/>
</dbReference>
<dbReference type="Proteomes" id="UP001605036">
    <property type="component" value="Unassembled WGS sequence"/>
</dbReference>
<comment type="similarity">
    <text evidence="1">In the C-terminal section; belongs to the peptidase M41 family.</text>
</comment>
<keyword evidence="9" id="KW-1185">Reference proteome</keyword>
<dbReference type="FunFam" id="3.40.50.300:FF:000352">
    <property type="entry name" value="ATP-dependent zinc metalloprotease FTSH 7, chloroplastic"/>
    <property type="match status" value="1"/>
</dbReference>
<dbReference type="SMART" id="SM00382">
    <property type="entry name" value="AAA"/>
    <property type="match status" value="1"/>
</dbReference>
<dbReference type="InterPro" id="IPR000642">
    <property type="entry name" value="Peptidase_M41"/>
</dbReference>
<evidence type="ECO:0000256" key="4">
    <source>
        <dbReference type="ARBA" id="ARBA00022741"/>
    </source>
</evidence>
<comment type="similarity">
    <text evidence="2">In the N-terminal section; belongs to the AAA ATPase family.</text>
</comment>
<dbReference type="Gene3D" id="3.40.50.300">
    <property type="entry name" value="P-loop containing nucleotide triphosphate hydrolases"/>
    <property type="match status" value="1"/>
</dbReference>
<keyword evidence="3" id="KW-0645">Protease</keyword>
<comment type="caution">
    <text evidence="8">The sequence shown here is derived from an EMBL/GenBank/DDBJ whole genome shotgun (WGS) entry which is preliminary data.</text>
</comment>
<dbReference type="CDD" id="cd19501">
    <property type="entry name" value="RecA-like_FtsH"/>
    <property type="match status" value="1"/>
</dbReference>
<dbReference type="InterPro" id="IPR003593">
    <property type="entry name" value="AAA+_ATPase"/>
</dbReference>
<evidence type="ECO:0000259" key="7">
    <source>
        <dbReference type="SMART" id="SM00382"/>
    </source>
</evidence>
<evidence type="ECO:0000256" key="6">
    <source>
        <dbReference type="ARBA" id="ARBA00022840"/>
    </source>
</evidence>
<evidence type="ECO:0000256" key="1">
    <source>
        <dbReference type="ARBA" id="ARBA00010044"/>
    </source>
</evidence>
<accession>A0ABD1XLE2</accession>
<dbReference type="InterPro" id="IPR037219">
    <property type="entry name" value="Peptidase_M41-like"/>
</dbReference>
<dbReference type="SUPFAM" id="SSF140990">
    <property type="entry name" value="FtsH protease domain-like"/>
    <property type="match status" value="1"/>
</dbReference>
<dbReference type="InterPro" id="IPR027417">
    <property type="entry name" value="P-loop_NTPase"/>
</dbReference>
<evidence type="ECO:0000313" key="8">
    <source>
        <dbReference type="EMBL" id="KAL2608746.1"/>
    </source>
</evidence>
<dbReference type="InterPro" id="IPR003959">
    <property type="entry name" value="ATPase_AAA_core"/>
</dbReference>
<dbReference type="EMBL" id="JBHFFA010000008">
    <property type="protein sequence ID" value="KAL2608746.1"/>
    <property type="molecule type" value="Genomic_DNA"/>
</dbReference>
<dbReference type="SUPFAM" id="SSF52540">
    <property type="entry name" value="P-loop containing nucleoside triphosphate hydrolases"/>
    <property type="match status" value="1"/>
</dbReference>
<dbReference type="GO" id="GO:0005524">
    <property type="term" value="F:ATP binding"/>
    <property type="evidence" value="ECO:0007669"/>
    <property type="project" value="UniProtKB-KW"/>
</dbReference>
<dbReference type="GO" id="GO:0006508">
    <property type="term" value="P:proteolysis"/>
    <property type="evidence" value="ECO:0007669"/>
    <property type="project" value="UniProtKB-KW"/>
</dbReference>
<evidence type="ECO:0000256" key="2">
    <source>
        <dbReference type="ARBA" id="ARBA00010550"/>
    </source>
</evidence>
<proteinExistence type="inferred from homology"/>
<dbReference type="GO" id="GO:0008233">
    <property type="term" value="F:peptidase activity"/>
    <property type="evidence" value="ECO:0007669"/>
    <property type="project" value="UniProtKB-KW"/>
</dbReference>
<dbReference type="InterPro" id="IPR041569">
    <property type="entry name" value="AAA_lid_3"/>
</dbReference>
<dbReference type="GO" id="GO:0005737">
    <property type="term" value="C:cytoplasm"/>
    <property type="evidence" value="ECO:0007669"/>
    <property type="project" value="UniProtKB-ARBA"/>
</dbReference>
<keyword evidence="6" id="KW-0067">ATP-binding</keyword>
<dbReference type="PANTHER" id="PTHR23076:SF99">
    <property type="entry name" value="INACTIVE ATP-DEPENDENT ZINC METALLOPROTEASE FTSHI 4, CHLOROPLASTIC-RELATED"/>
    <property type="match status" value="1"/>
</dbReference>
<dbReference type="Gene3D" id="1.20.58.760">
    <property type="entry name" value="Peptidase M41"/>
    <property type="match status" value="1"/>
</dbReference>